<dbReference type="NCBIfam" id="NF005490">
    <property type="entry name" value="PRK07103.1"/>
    <property type="match status" value="1"/>
</dbReference>
<evidence type="ECO:0000313" key="5">
    <source>
        <dbReference type="EMBL" id="MDC0681373.1"/>
    </source>
</evidence>
<proteinExistence type="inferred from homology"/>
<dbReference type="Gene3D" id="3.40.47.10">
    <property type="match status" value="2"/>
</dbReference>
<evidence type="ECO:0000259" key="4">
    <source>
        <dbReference type="PROSITE" id="PS52004"/>
    </source>
</evidence>
<protein>
    <submittedName>
        <fullName evidence="5">Beta-ketoacyl synthase N-terminal-like domain-containing protein</fullName>
    </submittedName>
</protein>
<feature type="domain" description="Ketosynthase family 3 (KS3)" evidence="4">
    <location>
        <begin position="1"/>
        <end position="415"/>
    </location>
</feature>
<dbReference type="Proteomes" id="UP001217485">
    <property type="component" value="Unassembled WGS sequence"/>
</dbReference>
<dbReference type="RefSeq" id="WP_272098425.1">
    <property type="nucleotide sequence ID" value="NZ_JAQNDK010000003.1"/>
</dbReference>
<gene>
    <name evidence="5" type="ORF">POL72_26775</name>
</gene>
<dbReference type="Pfam" id="PF02801">
    <property type="entry name" value="Ketoacyl-synt_C"/>
    <property type="match status" value="1"/>
</dbReference>
<comment type="caution">
    <text evidence="5">The sequence shown here is derived from an EMBL/GenBank/DDBJ whole genome shotgun (WGS) entry which is preliminary data.</text>
</comment>
<dbReference type="EMBL" id="JAQNDK010000003">
    <property type="protein sequence ID" value="MDC0681373.1"/>
    <property type="molecule type" value="Genomic_DNA"/>
</dbReference>
<dbReference type="InterPro" id="IPR000794">
    <property type="entry name" value="Beta-ketoacyl_synthase"/>
</dbReference>
<evidence type="ECO:0000256" key="3">
    <source>
        <dbReference type="RuleBase" id="RU003694"/>
    </source>
</evidence>
<dbReference type="PANTHER" id="PTHR11712">
    <property type="entry name" value="POLYKETIDE SYNTHASE-RELATED"/>
    <property type="match status" value="1"/>
</dbReference>
<accession>A0ABT5C4N7</accession>
<keyword evidence="2 3" id="KW-0808">Transferase</keyword>
<dbReference type="InterPro" id="IPR014031">
    <property type="entry name" value="Ketoacyl_synth_C"/>
</dbReference>
<dbReference type="PANTHER" id="PTHR11712:SF336">
    <property type="entry name" value="3-OXOACYL-[ACYL-CARRIER-PROTEIN] SYNTHASE, MITOCHONDRIAL"/>
    <property type="match status" value="1"/>
</dbReference>
<dbReference type="PROSITE" id="PS52004">
    <property type="entry name" value="KS3_2"/>
    <property type="match status" value="1"/>
</dbReference>
<dbReference type="SMART" id="SM00825">
    <property type="entry name" value="PKS_KS"/>
    <property type="match status" value="1"/>
</dbReference>
<reference evidence="5 6" key="1">
    <citation type="submission" date="2023-01" db="EMBL/GenBank/DDBJ databases">
        <title>Minimal conservation of predation-associated metabolite biosynthetic gene clusters underscores biosynthetic potential of Myxococcota including descriptions for ten novel species: Archangium lansinium sp. nov., Myxococcus landrumus sp. nov., Nannocystis bai.</title>
        <authorList>
            <person name="Ahearne A."/>
            <person name="Stevens C."/>
            <person name="Dowd S."/>
        </authorList>
    </citation>
    <scope>NUCLEOTIDE SEQUENCE [LARGE SCALE GENOMIC DNA]</scope>
    <source>
        <strain evidence="5 6">WIWO2</strain>
    </source>
</reference>
<evidence type="ECO:0000256" key="1">
    <source>
        <dbReference type="ARBA" id="ARBA00008467"/>
    </source>
</evidence>
<name>A0ABT5C4N7_9BACT</name>
<organism evidence="5 6">
    <name type="scientific">Sorangium atrum</name>
    <dbReference type="NCBI Taxonomy" id="2995308"/>
    <lineage>
        <taxon>Bacteria</taxon>
        <taxon>Pseudomonadati</taxon>
        <taxon>Myxococcota</taxon>
        <taxon>Polyangia</taxon>
        <taxon>Polyangiales</taxon>
        <taxon>Polyangiaceae</taxon>
        <taxon>Sorangium</taxon>
    </lineage>
</organism>
<dbReference type="InterPro" id="IPR020841">
    <property type="entry name" value="PKS_Beta-ketoAc_synthase_dom"/>
</dbReference>
<dbReference type="InterPro" id="IPR016039">
    <property type="entry name" value="Thiolase-like"/>
</dbReference>
<sequence length="421" mass="42791">MKGVLVTGMGIVGPFGSGVASFERALREGARPFTVTSPAISTRAGYIEAPVPEAVLQVAFGGQGRTGELHPRLRKLGARAPLAVQAALLAASEALWPAGAALSGERIDIVVGGQNLTHAFEQEALPAFRQEPAYVSPSAALRILDTDVLGCVSEAFDIRGEGMCVAGASASGNVAIIHGARLVCGGQADACLVVGALAELSLFQMQTLVSIGALGGEFFLDAPHRACRPFDRRHGGFIPGQASAALLLESAASARARGAEPLGCVLGGGIVLDAKSGSSPSVDGEVGAMRRALADAGASASHVSYVNAHGTGTPLGDEVELRAIAEVLGERCAEVPVNSTKVVTGHCLWAAGVVEAVATLVQMRAGFVHGNFNLDDPLETPCRLVGRASEAADIGVALSNSFGFGGINTSVVLGRASDSRA</sequence>
<dbReference type="SUPFAM" id="SSF53901">
    <property type="entry name" value="Thiolase-like"/>
    <property type="match status" value="2"/>
</dbReference>
<evidence type="ECO:0000313" key="6">
    <source>
        <dbReference type="Proteomes" id="UP001217485"/>
    </source>
</evidence>
<evidence type="ECO:0000256" key="2">
    <source>
        <dbReference type="ARBA" id="ARBA00022679"/>
    </source>
</evidence>
<dbReference type="InterPro" id="IPR014030">
    <property type="entry name" value="Ketoacyl_synth_N"/>
</dbReference>
<keyword evidence="6" id="KW-1185">Reference proteome</keyword>
<dbReference type="Pfam" id="PF00109">
    <property type="entry name" value="ketoacyl-synt"/>
    <property type="match status" value="1"/>
</dbReference>
<comment type="similarity">
    <text evidence="1 3">Belongs to the thiolase-like superfamily. Beta-ketoacyl-ACP synthases family.</text>
</comment>